<evidence type="ECO:0000313" key="2">
    <source>
        <dbReference type="Proteomes" id="UP000789702"/>
    </source>
</evidence>
<sequence>MPPKGQKREIGLRQNEALDALKSGPSTTKKQKTANKPQPHKYVTHLVTQNLYDKN</sequence>
<protein>
    <submittedName>
        <fullName evidence="1">203_t:CDS:1</fullName>
    </submittedName>
</protein>
<keyword evidence="2" id="KW-1185">Reference proteome</keyword>
<accession>A0ACA9PPU0</accession>
<dbReference type="EMBL" id="CAJVPU010032080">
    <property type="protein sequence ID" value="CAG8718676.1"/>
    <property type="molecule type" value="Genomic_DNA"/>
</dbReference>
<reference evidence="1" key="1">
    <citation type="submission" date="2021-06" db="EMBL/GenBank/DDBJ databases">
        <authorList>
            <person name="Kallberg Y."/>
            <person name="Tangrot J."/>
            <person name="Rosling A."/>
        </authorList>
    </citation>
    <scope>NUCLEOTIDE SEQUENCE</scope>
    <source>
        <strain evidence="1">IL203A</strain>
    </source>
</reference>
<dbReference type="Proteomes" id="UP000789702">
    <property type="component" value="Unassembled WGS sequence"/>
</dbReference>
<proteinExistence type="predicted"/>
<gene>
    <name evidence="1" type="ORF">DHETER_LOCUS12700</name>
</gene>
<comment type="caution">
    <text evidence="1">The sequence shown here is derived from an EMBL/GenBank/DDBJ whole genome shotgun (WGS) entry which is preliminary data.</text>
</comment>
<feature type="non-terminal residue" evidence="1">
    <location>
        <position position="55"/>
    </location>
</feature>
<name>A0ACA9PPU0_9GLOM</name>
<evidence type="ECO:0000313" key="1">
    <source>
        <dbReference type="EMBL" id="CAG8718676.1"/>
    </source>
</evidence>
<organism evidence="1 2">
    <name type="scientific">Dentiscutata heterogama</name>
    <dbReference type="NCBI Taxonomy" id="1316150"/>
    <lineage>
        <taxon>Eukaryota</taxon>
        <taxon>Fungi</taxon>
        <taxon>Fungi incertae sedis</taxon>
        <taxon>Mucoromycota</taxon>
        <taxon>Glomeromycotina</taxon>
        <taxon>Glomeromycetes</taxon>
        <taxon>Diversisporales</taxon>
        <taxon>Gigasporaceae</taxon>
        <taxon>Dentiscutata</taxon>
    </lineage>
</organism>